<keyword evidence="1" id="KW-0812">Transmembrane</keyword>
<accession>A0A3D9LPS5</accession>
<sequence length="184" mass="21077">MKNFEDIKSQWENLADIQVPNEGTAEIIKKANQLKKGQKITSIVLGVTVGVLVFFFFYVSAYLEFKAAIALILMIAGLVLRIGIEFKSINALKHINYSQNAHSFKDMLVHYYKKRFRTHYIVTPIILLCYVIGFIMLIPFFEAGLSHGFYTYIKVSGFVIITVGVVLIYKQIQKELLSIKQLME</sequence>
<evidence type="ECO:0000313" key="3">
    <source>
        <dbReference type="Proteomes" id="UP000256919"/>
    </source>
</evidence>
<proteinExistence type="predicted"/>
<reference evidence="2 3" key="1">
    <citation type="submission" date="2018-07" db="EMBL/GenBank/DDBJ databases">
        <title>Genomic Encyclopedia of Type Strains, Phase III (KMG-III): the genomes of soil and plant-associated and newly described type strains.</title>
        <authorList>
            <person name="Whitman W."/>
        </authorList>
    </citation>
    <scope>NUCLEOTIDE SEQUENCE [LARGE SCALE GENOMIC DNA]</scope>
    <source>
        <strain evidence="2 3">CECT 7948</strain>
    </source>
</reference>
<keyword evidence="3" id="KW-1185">Reference proteome</keyword>
<feature type="transmembrane region" description="Helical" evidence="1">
    <location>
        <begin position="40"/>
        <end position="59"/>
    </location>
</feature>
<protein>
    <submittedName>
        <fullName evidence="2">Uncharacterized protein</fullName>
    </submittedName>
</protein>
<feature type="transmembrane region" description="Helical" evidence="1">
    <location>
        <begin position="65"/>
        <end position="84"/>
    </location>
</feature>
<gene>
    <name evidence="2" type="ORF">DFQ09_107116</name>
</gene>
<feature type="transmembrane region" description="Helical" evidence="1">
    <location>
        <begin position="147"/>
        <end position="169"/>
    </location>
</feature>
<keyword evidence="1" id="KW-1133">Transmembrane helix</keyword>
<dbReference type="EMBL" id="QREI01000007">
    <property type="protein sequence ID" value="REE08437.1"/>
    <property type="molecule type" value="Genomic_DNA"/>
</dbReference>
<keyword evidence="1" id="KW-0472">Membrane</keyword>
<dbReference type="AlphaFoldDB" id="A0A3D9LPS5"/>
<organism evidence="2 3">
    <name type="scientific">Winogradskyella pacifica</name>
    <dbReference type="NCBI Taxonomy" id="664642"/>
    <lineage>
        <taxon>Bacteria</taxon>
        <taxon>Pseudomonadati</taxon>
        <taxon>Bacteroidota</taxon>
        <taxon>Flavobacteriia</taxon>
        <taxon>Flavobacteriales</taxon>
        <taxon>Flavobacteriaceae</taxon>
        <taxon>Winogradskyella</taxon>
    </lineage>
</organism>
<comment type="caution">
    <text evidence="2">The sequence shown here is derived from an EMBL/GenBank/DDBJ whole genome shotgun (WGS) entry which is preliminary data.</text>
</comment>
<dbReference type="RefSeq" id="WP_115811515.1">
    <property type="nucleotide sequence ID" value="NZ_QREI01000007.1"/>
</dbReference>
<feature type="transmembrane region" description="Helical" evidence="1">
    <location>
        <begin position="120"/>
        <end position="141"/>
    </location>
</feature>
<evidence type="ECO:0000313" key="2">
    <source>
        <dbReference type="EMBL" id="REE08437.1"/>
    </source>
</evidence>
<name>A0A3D9LPS5_9FLAO</name>
<dbReference type="OrthoDB" id="659392at2"/>
<dbReference type="Proteomes" id="UP000256919">
    <property type="component" value="Unassembled WGS sequence"/>
</dbReference>
<evidence type="ECO:0000256" key="1">
    <source>
        <dbReference type="SAM" id="Phobius"/>
    </source>
</evidence>